<protein>
    <recommendedName>
        <fullName evidence="4">Parvulin-like PPIase</fullName>
        <ecNumber evidence="3">5.2.1.8</ecNumber>
    </recommendedName>
    <alternativeName>
        <fullName evidence="6">Peptidyl-prolyl cis-trans isomerase plp</fullName>
    </alternativeName>
    <alternativeName>
        <fullName evidence="7">Rotamase plp</fullName>
    </alternativeName>
</protein>
<dbReference type="PANTHER" id="PTHR47245">
    <property type="entry name" value="PEPTIDYLPROLYL ISOMERASE"/>
    <property type="match status" value="1"/>
</dbReference>
<evidence type="ECO:0000313" key="10">
    <source>
        <dbReference type="Proteomes" id="UP000218366"/>
    </source>
</evidence>
<dbReference type="InterPro" id="IPR046357">
    <property type="entry name" value="PPIase_dom_sf"/>
</dbReference>
<evidence type="ECO:0000256" key="7">
    <source>
        <dbReference type="ARBA" id="ARBA00031484"/>
    </source>
</evidence>
<feature type="domain" description="PpiC" evidence="8">
    <location>
        <begin position="127"/>
        <end position="246"/>
    </location>
</feature>
<organism evidence="9 10">
    <name type="scientific">Sphingomonas spermidinifaciens</name>
    <dbReference type="NCBI Taxonomy" id="1141889"/>
    <lineage>
        <taxon>Bacteria</taxon>
        <taxon>Pseudomonadati</taxon>
        <taxon>Pseudomonadota</taxon>
        <taxon>Alphaproteobacteria</taxon>
        <taxon>Sphingomonadales</taxon>
        <taxon>Sphingomonadaceae</taxon>
        <taxon>Sphingomonas</taxon>
    </lineage>
</organism>
<comment type="caution">
    <text evidence="9">The sequence shown here is derived from an EMBL/GenBank/DDBJ whole genome shotgun (WGS) entry which is preliminary data.</text>
</comment>
<dbReference type="Pfam" id="PF13145">
    <property type="entry name" value="Rotamase_2"/>
    <property type="match status" value="1"/>
</dbReference>
<dbReference type="GO" id="GO:0003755">
    <property type="term" value="F:peptidyl-prolyl cis-trans isomerase activity"/>
    <property type="evidence" value="ECO:0007669"/>
    <property type="project" value="UniProtKB-KW"/>
</dbReference>
<sequence>MRAATMTGQGWRSPALPPPRRLLRDPLFAFLIAGIAMFVAYAAIEARRTPPVAYTPEIERALVEEFEALAGRDARPADRARMKRDWLTEELLFREAIDRNLHLTDADTRKRLVDKVRYLIAGAPAEPDEAALVDYYSSNLSRYRGEPRTSFEQVFRAERPADAAALLQRLNVGSAVAGDDFWLGRDFPRYGDSMVRGIFGQPFVKALHAAPPGRWVGPIRSPRGWHFVKKREALPAALIPYDQIRDQVRQDLVMAETARAIDAALGRLREKYDVGE</sequence>
<evidence type="ECO:0000256" key="4">
    <source>
        <dbReference type="ARBA" id="ARBA00018370"/>
    </source>
</evidence>
<proteinExistence type="inferred from homology"/>
<evidence type="ECO:0000256" key="3">
    <source>
        <dbReference type="ARBA" id="ARBA00013194"/>
    </source>
</evidence>
<dbReference type="EC" id="5.2.1.8" evidence="3"/>
<dbReference type="OrthoDB" id="196786at2"/>
<keyword evidence="5" id="KW-0697">Rotamase</keyword>
<dbReference type="RefSeq" id="WP_096343491.1">
    <property type="nucleotide sequence ID" value="NZ_NWMW01000002.1"/>
</dbReference>
<evidence type="ECO:0000313" key="9">
    <source>
        <dbReference type="EMBL" id="PCD02113.1"/>
    </source>
</evidence>
<dbReference type="Gene3D" id="3.10.50.40">
    <property type="match status" value="1"/>
</dbReference>
<reference evidence="9 10" key="1">
    <citation type="submission" date="2017-09" db="EMBL/GenBank/DDBJ databases">
        <title>Sphingomonas spermidinifaciens 9NM-10, whole genome shotgun sequence.</title>
        <authorList>
            <person name="Feng G."/>
            <person name="Zhu H."/>
        </authorList>
    </citation>
    <scope>NUCLEOTIDE SEQUENCE [LARGE SCALE GENOMIC DNA]</scope>
    <source>
        <strain evidence="9 10">9NM-10</strain>
    </source>
</reference>
<evidence type="ECO:0000256" key="2">
    <source>
        <dbReference type="ARBA" id="ARBA00007656"/>
    </source>
</evidence>
<accession>A0A2A4AYU4</accession>
<gene>
    <name evidence="9" type="ORF">COC42_11585</name>
</gene>
<dbReference type="Proteomes" id="UP000218366">
    <property type="component" value="Unassembled WGS sequence"/>
</dbReference>
<comment type="catalytic activity">
    <reaction evidence="1">
        <text>[protein]-peptidylproline (omega=180) = [protein]-peptidylproline (omega=0)</text>
        <dbReference type="Rhea" id="RHEA:16237"/>
        <dbReference type="Rhea" id="RHEA-COMP:10747"/>
        <dbReference type="Rhea" id="RHEA-COMP:10748"/>
        <dbReference type="ChEBI" id="CHEBI:83833"/>
        <dbReference type="ChEBI" id="CHEBI:83834"/>
        <dbReference type="EC" id="5.2.1.8"/>
    </reaction>
</comment>
<dbReference type="PANTHER" id="PTHR47245:SF2">
    <property type="entry name" value="PEPTIDYL-PROLYL CIS-TRANS ISOMERASE HP_0175-RELATED"/>
    <property type="match status" value="1"/>
</dbReference>
<dbReference type="InterPro" id="IPR050245">
    <property type="entry name" value="PrsA_foldase"/>
</dbReference>
<dbReference type="EMBL" id="NWMW01000002">
    <property type="protein sequence ID" value="PCD02113.1"/>
    <property type="molecule type" value="Genomic_DNA"/>
</dbReference>
<keyword evidence="10" id="KW-1185">Reference proteome</keyword>
<evidence type="ECO:0000256" key="1">
    <source>
        <dbReference type="ARBA" id="ARBA00000971"/>
    </source>
</evidence>
<comment type="similarity">
    <text evidence="2">Belongs to the PpiC/parvulin rotamase family.</text>
</comment>
<keyword evidence="5" id="KW-0413">Isomerase</keyword>
<name>A0A2A4AYU4_9SPHN</name>
<evidence type="ECO:0000256" key="5">
    <source>
        <dbReference type="ARBA" id="ARBA00023110"/>
    </source>
</evidence>
<dbReference type="AlphaFoldDB" id="A0A2A4AYU4"/>
<evidence type="ECO:0000259" key="8">
    <source>
        <dbReference type="Pfam" id="PF13145"/>
    </source>
</evidence>
<dbReference type="InterPro" id="IPR000297">
    <property type="entry name" value="PPIase_PpiC"/>
</dbReference>
<evidence type="ECO:0000256" key="6">
    <source>
        <dbReference type="ARBA" id="ARBA00030642"/>
    </source>
</evidence>